<proteinExistence type="predicted"/>
<name>A0ABD2CMI1_VESMC</name>
<dbReference type="Proteomes" id="UP001607303">
    <property type="component" value="Unassembled WGS sequence"/>
</dbReference>
<sequence>MTLVRFALGAIVSEEKNVQKKFFLPLFPLNRYNSRERRELCNDPGLVALRATVPEKKIRARRALSIEHGPVAEGVTWSKKKIVKEKFLFPLFPLNRYNSDPIG</sequence>
<protein>
    <submittedName>
        <fullName evidence="1">Uncharacterized protein</fullName>
    </submittedName>
</protein>
<organism evidence="1 2">
    <name type="scientific">Vespula maculifrons</name>
    <name type="common">Eastern yellow jacket</name>
    <name type="synonym">Wasp</name>
    <dbReference type="NCBI Taxonomy" id="7453"/>
    <lineage>
        <taxon>Eukaryota</taxon>
        <taxon>Metazoa</taxon>
        <taxon>Ecdysozoa</taxon>
        <taxon>Arthropoda</taxon>
        <taxon>Hexapoda</taxon>
        <taxon>Insecta</taxon>
        <taxon>Pterygota</taxon>
        <taxon>Neoptera</taxon>
        <taxon>Endopterygota</taxon>
        <taxon>Hymenoptera</taxon>
        <taxon>Apocrita</taxon>
        <taxon>Aculeata</taxon>
        <taxon>Vespoidea</taxon>
        <taxon>Vespidae</taxon>
        <taxon>Vespinae</taxon>
        <taxon>Vespula</taxon>
    </lineage>
</organism>
<comment type="caution">
    <text evidence="1">The sequence shown here is derived from an EMBL/GenBank/DDBJ whole genome shotgun (WGS) entry which is preliminary data.</text>
</comment>
<reference evidence="1 2" key="1">
    <citation type="journal article" date="2024" name="Ann. Entomol. Soc. Am.">
        <title>Genomic analyses of the southern and eastern yellowjacket wasps (Hymenoptera: Vespidae) reveal evolutionary signatures of social life.</title>
        <authorList>
            <person name="Catto M.A."/>
            <person name="Caine P.B."/>
            <person name="Orr S.E."/>
            <person name="Hunt B.G."/>
            <person name="Goodisman M.A.D."/>
        </authorList>
    </citation>
    <scope>NUCLEOTIDE SEQUENCE [LARGE SCALE GENOMIC DNA]</scope>
    <source>
        <strain evidence="1">232</strain>
        <tissue evidence="1">Head and thorax</tissue>
    </source>
</reference>
<dbReference type="AlphaFoldDB" id="A0ABD2CMI1"/>
<dbReference type="EMBL" id="JAYRBN010000043">
    <property type="protein sequence ID" value="KAL2745398.1"/>
    <property type="molecule type" value="Genomic_DNA"/>
</dbReference>
<evidence type="ECO:0000313" key="2">
    <source>
        <dbReference type="Proteomes" id="UP001607303"/>
    </source>
</evidence>
<evidence type="ECO:0000313" key="1">
    <source>
        <dbReference type="EMBL" id="KAL2745398.1"/>
    </source>
</evidence>
<gene>
    <name evidence="1" type="ORF">V1477_006253</name>
</gene>
<accession>A0ABD2CMI1</accession>
<keyword evidence="2" id="KW-1185">Reference proteome</keyword>